<feature type="compositionally biased region" description="Polar residues" evidence="1">
    <location>
        <begin position="72"/>
        <end position="82"/>
    </location>
</feature>
<evidence type="ECO:0000256" key="1">
    <source>
        <dbReference type="SAM" id="MobiDB-lite"/>
    </source>
</evidence>
<dbReference type="RefSeq" id="XP_029736878.1">
    <property type="nucleotide sequence ID" value="XM_029886565.1"/>
</dbReference>
<dbReference type="AlphaFoldDB" id="A0A4U7KLN5"/>
<feature type="region of interest" description="Disordered" evidence="1">
    <location>
        <begin position="62"/>
        <end position="94"/>
    </location>
</feature>
<evidence type="ECO:0000313" key="2">
    <source>
        <dbReference type="EMBL" id="TKY84893.1"/>
    </source>
</evidence>
<feature type="compositionally biased region" description="Low complexity" evidence="1">
    <location>
        <begin position="83"/>
        <end position="94"/>
    </location>
</feature>
<dbReference type="KEGG" id="sgra:EX895_005973"/>
<keyword evidence="3" id="KW-1185">Reference proteome</keyword>
<gene>
    <name evidence="2" type="ORF">EX895_005973</name>
</gene>
<organism evidence="2 3">
    <name type="scientific">Sporisorium graminicola</name>
    <dbReference type="NCBI Taxonomy" id="280036"/>
    <lineage>
        <taxon>Eukaryota</taxon>
        <taxon>Fungi</taxon>
        <taxon>Dikarya</taxon>
        <taxon>Basidiomycota</taxon>
        <taxon>Ustilaginomycotina</taxon>
        <taxon>Ustilaginomycetes</taxon>
        <taxon>Ustilaginales</taxon>
        <taxon>Ustilaginaceae</taxon>
        <taxon>Sporisorium</taxon>
    </lineage>
</organism>
<protein>
    <submittedName>
        <fullName evidence="2">Uncharacterized protein</fullName>
    </submittedName>
</protein>
<reference evidence="2 3" key="1">
    <citation type="submission" date="2019-05" db="EMBL/GenBank/DDBJ databases">
        <title>Sporisorium graminicola CBS 10092 draft sequencing and annotation.</title>
        <authorList>
            <person name="Solano-Gonzalez S."/>
            <person name="Caddick M.X."/>
            <person name="Darby A."/>
        </authorList>
    </citation>
    <scope>NUCLEOTIDE SEQUENCE [LARGE SCALE GENOMIC DNA]</scope>
    <source>
        <strain evidence="2 3">CBS 10092</strain>
    </source>
</reference>
<sequence length="441" mass="49563">MSGISRLLRWAPCFWAVSRLVSSSGQTSRSQLLSSQSNYEYPSASGDLLHTLSFPARTVVKHTNVPRPAPTRPNSRLSTPTGSERSNASAAEDSSSASSSLSLFSTRRPLVHDGWQWENPDRLPIRVVNKALSITSVILSQVRGVCFGRPLPIELQTGILVAVRHPVRKYGSFSEGDMLLVSKHWHSLHRRHFWQKRWLNLRPNVAQWSSIAERIQALARNADVIHNVKLSGVLTDIQPVTLQQALSNCSDLAHIANSTVYRIKIGKLDYLNELLLKQILLHHQRRIRHFDFPAGETPFFLGRRSLFAGSVLLLPEVRRITVDITNTEEVQLLEDMHGNSAAIVSVFIAELIGTHHREQQRQVELRVLCMPEVSEETVRRITQDHILLADQIYDFTRTMLGKIPGLKLVASFQGPLVTQAAYNLAVLCSWARRSNISLINA</sequence>
<accession>A0A4U7KLN5</accession>
<evidence type="ECO:0000313" key="3">
    <source>
        <dbReference type="Proteomes" id="UP000306050"/>
    </source>
</evidence>
<dbReference type="EMBL" id="SRRM01000021">
    <property type="protein sequence ID" value="TKY84893.1"/>
    <property type="molecule type" value="Genomic_DNA"/>
</dbReference>
<dbReference type="Proteomes" id="UP000306050">
    <property type="component" value="Chromosome SGRAM_8"/>
</dbReference>
<name>A0A4U7KLN5_9BASI</name>
<dbReference type="GeneID" id="40728868"/>
<dbReference type="OrthoDB" id="2553216at2759"/>
<comment type="caution">
    <text evidence="2">The sequence shown here is derived from an EMBL/GenBank/DDBJ whole genome shotgun (WGS) entry which is preliminary data.</text>
</comment>
<proteinExistence type="predicted"/>